<dbReference type="RefSeq" id="WP_207380580.1">
    <property type="nucleotide sequence ID" value="NZ_CP071502.1"/>
</dbReference>
<proteinExistence type="predicted"/>
<dbReference type="InterPro" id="IPR011051">
    <property type="entry name" value="RmlC_Cupin_sf"/>
</dbReference>
<dbReference type="InterPro" id="IPR014710">
    <property type="entry name" value="RmlC-like_jellyroll"/>
</dbReference>
<dbReference type="EMBL" id="CP071502">
    <property type="protein sequence ID" value="QSX37342.1"/>
    <property type="molecule type" value="Genomic_DNA"/>
</dbReference>
<dbReference type="Proteomes" id="UP000663207">
    <property type="component" value="Chromosome"/>
</dbReference>
<name>A0ABX7R224_9GAMM</name>
<sequence length="198" mass="21601">MPYRLIKSDETHTSHWAGGSTTELLISPTSAKVADRDFHWRISSARVERDGPFSDFSGYRRLLLLLEGKGMALDWHHGEDSGQLLLTPDSPAWQFEGEAKVNARLVDGPISDFNLICNAGMGGELLLHAERHSLENGASARHGETTVPGQYGVYLHSGALAIEGMTPRLSPGELLLAQQPLEVRALSPSLCVLFFLGL</sequence>
<dbReference type="SUPFAM" id="SSF51182">
    <property type="entry name" value="RmlC-like cupins"/>
    <property type="match status" value="1"/>
</dbReference>
<dbReference type="Gene3D" id="2.60.120.10">
    <property type="entry name" value="Jelly Rolls"/>
    <property type="match status" value="1"/>
</dbReference>
<evidence type="ECO:0000313" key="2">
    <source>
        <dbReference type="Proteomes" id="UP000663207"/>
    </source>
</evidence>
<accession>A0ABX7R224</accession>
<evidence type="ECO:0000313" key="1">
    <source>
        <dbReference type="EMBL" id="QSX37342.1"/>
    </source>
</evidence>
<dbReference type="CDD" id="cd20293">
    <property type="entry name" value="cupin_HutD_N"/>
    <property type="match status" value="1"/>
</dbReference>
<dbReference type="PANTHER" id="PTHR37943">
    <property type="entry name" value="PROTEIN VES"/>
    <property type="match status" value="1"/>
</dbReference>
<dbReference type="InterPro" id="IPR010282">
    <property type="entry name" value="Uncharacterised_HutD/Ves"/>
</dbReference>
<dbReference type="PANTHER" id="PTHR37943:SF1">
    <property type="entry name" value="PROTEIN VES"/>
    <property type="match status" value="1"/>
</dbReference>
<keyword evidence="2" id="KW-1185">Reference proteome</keyword>
<dbReference type="Pfam" id="PF05962">
    <property type="entry name" value="HutD"/>
    <property type="match status" value="1"/>
</dbReference>
<gene>
    <name evidence="1" type="ORF">JYB85_00320</name>
</gene>
<protein>
    <submittedName>
        <fullName evidence="1">HutD family protein</fullName>
    </submittedName>
</protein>
<reference evidence="1 2" key="1">
    <citation type="submission" date="2021-03" db="EMBL/GenBank/DDBJ databases">
        <title>Novel species identification of genus Shewanella.</title>
        <authorList>
            <person name="Liu G."/>
            <person name="Zhang Q."/>
        </authorList>
    </citation>
    <scope>NUCLEOTIDE SEQUENCE [LARGE SCALE GENOMIC DNA]</scope>
    <source>
        <strain evidence="1 2">FJAT-52962</strain>
    </source>
</reference>
<organism evidence="1 2">
    <name type="scientific">Shewanella sedimentimangrovi</name>
    <dbReference type="NCBI Taxonomy" id="2814293"/>
    <lineage>
        <taxon>Bacteria</taxon>
        <taxon>Pseudomonadati</taxon>
        <taxon>Pseudomonadota</taxon>
        <taxon>Gammaproteobacteria</taxon>
        <taxon>Alteromonadales</taxon>
        <taxon>Shewanellaceae</taxon>
        <taxon>Shewanella</taxon>
    </lineage>
</organism>